<evidence type="ECO:0000256" key="1">
    <source>
        <dbReference type="ARBA" id="ARBA00023015"/>
    </source>
</evidence>
<reference evidence="5" key="1">
    <citation type="submission" date="2022-10" db="EMBL/GenBank/DDBJ databases">
        <title>Hoeflea sp. J2-29, isolated from marine algae.</title>
        <authorList>
            <person name="Kristyanto S."/>
            <person name="Kim J.M."/>
            <person name="Jeon C.O."/>
        </authorList>
    </citation>
    <scope>NUCLEOTIDE SEQUENCE</scope>
    <source>
        <strain evidence="5">J2-29</strain>
    </source>
</reference>
<evidence type="ECO:0000256" key="2">
    <source>
        <dbReference type="ARBA" id="ARBA00023125"/>
    </source>
</evidence>
<feature type="domain" description="HTH marR-type" evidence="4">
    <location>
        <begin position="37"/>
        <end position="176"/>
    </location>
</feature>
<dbReference type="EMBL" id="JAOVZQ010000001">
    <property type="protein sequence ID" value="MCY0094305.1"/>
    <property type="molecule type" value="Genomic_DNA"/>
</dbReference>
<dbReference type="Pfam" id="PF12802">
    <property type="entry name" value="MarR_2"/>
    <property type="match status" value="1"/>
</dbReference>
<evidence type="ECO:0000313" key="5">
    <source>
        <dbReference type="EMBL" id="MCY0094305.1"/>
    </source>
</evidence>
<keyword evidence="6" id="KW-1185">Reference proteome</keyword>
<dbReference type="PROSITE" id="PS01117">
    <property type="entry name" value="HTH_MARR_1"/>
    <property type="match status" value="1"/>
</dbReference>
<dbReference type="InterPro" id="IPR000835">
    <property type="entry name" value="HTH_MarR-typ"/>
</dbReference>
<dbReference type="InterPro" id="IPR039422">
    <property type="entry name" value="MarR/SlyA-like"/>
</dbReference>
<dbReference type="RefSeq" id="WP_267612256.1">
    <property type="nucleotide sequence ID" value="NZ_JAOVZQ010000001.1"/>
</dbReference>
<protein>
    <submittedName>
        <fullName evidence="5">MarR family transcriptional regulator</fullName>
    </submittedName>
</protein>
<evidence type="ECO:0000313" key="6">
    <source>
        <dbReference type="Proteomes" id="UP001081283"/>
    </source>
</evidence>
<proteinExistence type="predicted"/>
<dbReference type="PANTHER" id="PTHR33164:SF104">
    <property type="entry name" value="TRANSCRIPTIONAL REGULATORY PROTEIN"/>
    <property type="match status" value="1"/>
</dbReference>
<keyword evidence="2" id="KW-0238">DNA-binding</keyword>
<evidence type="ECO:0000256" key="3">
    <source>
        <dbReference type="ARBA" id="ARBA00023163"/>
    </source>
</evidence>
<dbReference type="PANTHER" id="PTHR33164">
    <property type="entry name" value="TRANSCRIPTIONAL REGULATOR, MARR FAMILY"/>
    <property type="match status" value="1"/>
</dbReference>
<comment type="caution">
    <text evidence="5">The sequence shown here is derived from an EMBL/GenBank/DDBJ whole genome shotgun (WGS) entry which is preliminary data.</text>
</comment>
<dbReference type="Gene3D" id="1.10.10.10">
    <property type="entry name" value="Winged helix-like DNA-binding domain superfamily/Winged helix DNA-binding domain"/>
    <property type="match status" value="1"/>
</dbReference>
<sequence length="176" mass="19557">MDKMTRRDSTKPARTGSTIDSILAQWRMARPDLDCRPMAVIGQLWRTSQIAMKAVEANLKHYDLDMAGFDVLLTLRRQDGGEDAGGALTPGDLARDMMLSPPAMTNRIDRLVARGLVERRADPDDRRALRVALTAAGRELADTAVKTHLEVEESLLADLAQHERDDLTRLLARIGQ</sequence>
<evidence type="ECO:0000259" key="4">
    <source>
        <dbReference type="PROSITE" id="PS50995"/>
    </source>
</evidence>
<dbReference type="SUPFAM" id="SSF46785">
    <property type="entry name" value="Winged helix' DNA-binding domain"/>
    <property type="match status" value="1"/>
</dbReference>
<dbReference type="InterPro" id="IPR036388">
    <property type="entry name" value="WH-like_DNA-bd_sf"/>
</dbReference>
<keyword evidence="3" id="KW-0804">Transcription</keyword>
<dbReference type="InterPro" id="IPR023187">
    <property type="entry name" value="Tscrpt_reg_MarR-type_CS"/>
</dbReference>
<accession>A0ABT3YEY2</accession>
<gene>
    <name evidence="5" type="ORF">OEG82_09745</name>
</gene>
<dbReference type="InterPro" id="IPR036390">
    <property type="entry name" value="WH_DNA-bd_sf"/>
</dbReference>
<dbReference type="SMART" id="SM00347">
    <property type="entry name" value="HTH_MARR"/>
    <property type="match status" value="1"/>
</dbReference>
<name>A0ABT3YEY2_9HYPH</name>
<dbReference type="PRINTS" id="PR00598">
    <property type="entry name" value="HTHMARR"/>
</dbReference>
<dbReference type="PROSITE" id="PS50995">
    <property type="entry name" value="HTH_MARR_2"/>
    <property type="match status" value="1"/>
</dbReference>
<keyword evidence="1" id="KW-0805">Transcription regulation</keyword>
<dbReference type="Proteomes" id="UP001081283">
    <property type="component" value="Unassembled WGS sequence"/>
</dbReference>
<organism evidence="5 6">
    <name type="scientific">Hoeflea ulvae</name>
    <dbReference type="NCBI Taxonomy" id="2983764"/>
    <lineage>
        <taxon>Bacteria</taxon>
        <taxon>Pseudomonadati</taxon>
        <taxon>Pseudomonadota</taxon>
        <taxon>Alphaproteobacteria</taxon>
        <taxon>Hyphomicrobiales</taxon>
        <taxon>Rhizobiaceae</taxon>
        <taxon>Hoeflea</taxon>
    </lineage>
</organism>